<gene>
    <name evidence="3" type="primary">fhuF</name>
    <name evidence="3" type="ORF">EAH77_08090</name>
</gene>
<name>A0A502GMC8_9GAMM</name>
<accession>A0A502GMC8</accession>
<evidence type="ECO:0000259" key="2">
    <source>
        <dbReference type="Pfam" id="PF11575"/>
    </source>
</evidence>
<dbReference type="Pfam" id="PF06276">
    <property type="entry name" value="FhuF"/>
    <property type="match status" value="1"/>
</dbReference>
<evidence type="ECO:0000313" key="4">
    <source>
        <dbReference type="Proteomes" id="UP000317663"/>
    </source>
</evidence>
<sequence length="253" mass="28531">MMQTILNRFRDTPISWVADSFKPLTPLVTHALPMSLLTTAEGCNSVLERYLSMYAEDACHTEKRRARISMWSQWYFANLLPGWVIVSLSQGWQLPIAAQDVYLSLQEEGLPNQIYLSGPGEALHSTQPMARFDSMIEQHLRPVCQALADLSGLKPGIYWSNAGVRVAWGIKQAERVNANISDGMALLDARELHYGGKNPLHQPLRPEDPQDENSPQFRRQCCLRYDLADHVMCPSCPLLLAERKSGKKRKSPA</sequence>
<dbReference type="RefSeq" id="WP_140471504.1">
    <property type="nucleotide sequence ID" value="NZ_RCZD01000004.1"/>
</dbReference>
<dbReference type="Pfam" id="PF11575">
    <property type="entry name" value="FhuF_C"/>
    <property type="match status" value="1"/>
</dbReference>
<dbReference type="OrthoDB" id="5918327at2"/>
<keyword evidence="4" id="KW-1185">Reference proteome</keyword>
<dbReference type="Proteomes" id="UP000317663">
    <property type="component" value="Unassembled WGS sequence"/>
</dbReference>
<dbReference type="NCBIfam" id="TIGR03951">
    <property type="entry name" value="Fe_III_red_FhuF"/>
    <property type="match status" value="1"/>
</dbReference>
<proteinExistence type="predicted"/>
<dbReference type="InterPro" id="IPR022770">
    <property type="entry name" value="IucA/IucC-like_C"/>
</dbReference>
<dbReference type="AlphaFoldDB" id="A0A502GMC8"/>
<dbReference type="PRINTS" id="PR01714">
    <property type="entry name" value="2FE2SRDCTASE"/>
</dbReference>
<dbReference type="EMBL" id="RCZD01000004">
    <property type="protein sequence ID" value="TPG62450.1"/>
    <property type="molecule type" value="Genomic_DNA"/>
</dbReference>
<dbReference type="GO" id="GO:0003824">
    <property type="term" value="F:catalytic activity"/>
    <property type="evidence" value="ECO:0007669"/>
    <property type="project" value="UniProtKB-ARBA"/>
</dbReference>
<protein>
    <submittedName>
        <fullName evidence="3">Siderophore-iron reductase FhuF</fullName>
    </submittedName>
</protein>
<organism evidence="3 4">
    <name type="scientific">Ewingella americana</name>
    <dbReference type="NCBI Taxonomy" id="41202"/>
    <lineage>
        <taxon>Bacteria</taxon>
        <taxon>Pseudomonadati</taxon>
        <taxon>Pseudomonadota</taxon>
        <taxon>Gammaproteobacteria</taxon>
        <taxon>Enterobacterales</taxon>
        <taxon>Yersiniaceae</taxon>
        <taxon>Ewingella</taxon>
    </lineage>
</organism>
<feature type="domain" description="Aerobactin siderophore biosynthesis IucA/IucC-like C-terminal" evidence="1">
    <location>
        <begin position="69"/>
        <end position="208"/>
    </location>
</feature>
<comment type="caution">
    <text evidence="3">The sequence shown here is derived from an EMBL/GenBank/DDBJ whole genome shotgun (WGS) entry which is preliminary data.</text>
</comment>
<evidence type="ECO:0000259" key="1">
    <source>
        <dbReference type="Pfam" id="PF06276"/>
    </source>
</evidence>
<dbReference type="InterPro" id="IPR008090">
    <property type="entry name" value="Fe_iron_reduct"/>
</dbReference>
<reference evidence="3 4" key="1">
    <citation type="journal article" date="2019" name="Environ. Microbiol.">
        <title>Species interactions and distinct microbial communities in high Arctic permafrost affected cryosols are associated with the CH4 and CO2 gas fluxes.</title>
        <authorList>
            <person name="Altshuler I."/>
            <person name="Hamel J."/>
            <person name="Turney S."/>
            <person name="Magnuson E."/>
            <person name="Levesque R."/>
            <person name="Greer C."/>
            <person name="Whyte L.G."/>
        </authorList>
    </citation>
    <scope>NUCLEOTIDE SEQUENCE [LARGE SCALE GENOMIC DNA]</scope>
    <source>
        <strain evidence="3 4">E4</strain>
    </source>
</reference>
<dbReference type="InterPro" id="IPR024726">
    <property type="entry name" value="FhuF_C"/>
</dbReference>
<dbReference type="GO" id="GO:0051537">
    <property type="term" value="F:2 iron, 2 sulfur cluster binding"/>
    <property type="evidence" value="ECO:0007669"/>
    <property type="project" value="InterPro"/>
</dbReference>
<feature type="domain" description="Ferric siderophore reductase C-terminal" evidence="2">
    <location>
        <begin position="218"/>
        <end position="238"/>
    </location>
</feature>
<evidence type="ECO:0000313" key="3">
    <source>
        <dbReference type="EMBL" id="TPG62450.1"/>
    </source>
</evidence>